<organism evidence="11 13">
    <name type="scientific">Prevotella communis</name>
    <dbReference type="NCBI Taxonomy" id="2913614"/>
    <lineage>
        <taxon>Bacteria</taxon>
        <taxon>Pseudomonadati</taxon>
        <taxon>Bacteroidota</taxon>
        <taxon>Bacteroidia</taxon>
        <taxon>Bacteroidales</taxon>
        <taxon>Prevotellaceae</taxon>
        <taxon>Prevotella</taxon>
    </lineage>
</organism>
<keyword evidence="3 9" id="KW-1003">Cell membrane</keyword>
<dbReference type="GO" id="GO:0008320">
    <property type="term" value="F:protein transmembrane transporter activity"/>
    <property type="evidence" value="ECO:0007669"/>
    <property type="project" value="UniProtKB-UniRule"/>
</dbReference>
<evidence type="ECO:0000256" key="3">
    <source>
        <dbReference type="ARBA" id="ARBA00022475"/>
    </source>
</evidence>
<proteinExistence type="inferred from homology"/>
<dbReference type="GO" id="GO:0043952">
    <property type="term" value="P:protein transport by the Sec complex"/>
    <property type="evidence" value="ECO:0007669"/>
    <property type="project" value="UniProtKB-UniRule"/>
</dbReference>
<evidence type="ECO:0000256" key="6">
    <source>
        <dbReference type="ARBA" id="ARBA00022989"/>
    </source>
</evidence>
<evidence type="ECO:0000256" key="8">
    <source>
        <dbReference type="ARBA" id="ARBA00023136"/>
    </source>
</evidence>
<dbReference type="GO" id="GO:0006605">
    <property type="term" value="P:protein targeting"/>
    <property type="evidence" value="ECO:0007669"/>
    <property type="project" value="UniProtKB-UniRule"/>
</dbReference>
<accession>A0A1G7T9V9</accession>
<dbReference type="Gene3D" id="1.20.5.1030">
    <property type="entry name" value="Preprotein translocase secy subunit"/>
    <property type="match status" value="1"/>
</dbReference>
<evidence type="ECO:0000313" key="13">
    <source>
        <dbReference type="Proteomes" id="UP000199134"/>
    </source>
</evidence>
<evidence type="ECO:0000256" key="9">
    <source>
        <dbReference type="HAMAP-Rule" id="MF_00422"/>
    </source>
</evidence>
<sequence length="62" mass="6992">MKKFFNYCKVCYDELAHKVTWPTMKELTGSAVLVLTASVIIALVVFGMDLTFEKLMSLVYPG</sequence>
<keyword evidence="2 9" id="KW-0813">Transport</keyword>
<dbReference type="InterPro" id="IPR038379">
    <property type="entry name" value="SecE_sf"/>
</dbReference>
<dbReference type="Proteomes" id="UP000198779">
    <property type="component" value="Unassembled WGS sequence"/>
</dbReference>
<dbReference type="HAMAP" id="MF_00422">
    <property type="entry name" value="SecE"/>
    <property type="match status" value="1"/>
</dbReference>
<dbReference type="Proteomes" id="UP000199134">
    <property type="component" value="Unassembled WGS sequence"/>
</dbReference>
<evidence type="ECO:0000256" key="5">
    <source>
        <dbReference type="ARBA" id="ARBA00022927"/>
    </source>
</evidence>
<dbReference type="AlphaFoldDB" id="A0A1H0CVZ4"/>
<comment type="subcellular location">
    <subcellularLocation>
        <location evidence="9">Cell membrane</location>
        <topology evidence="9">Single-pass membrane protein</topology>
    </subcellularLocation>
    <subcellularLocation>
        <location evidence="1">Membrane</location>
    </subcellularLocation>
</comment>
<reference evidence="10 13" key="2">
    <citation type="submission" date="2016-10" db="EMBL/GenBank/DDBJ databases">
        <authorList>
            <person name="de Groot N.N."/>
        </authorList>
    </citation>
    <scope>NUCLEOTIDE SEQUENCE [LARGE SCALE GENOMIC DNA]</scope>
    <source>
        <strain evidence="13">BP1-145</strain>
        <strain evidence="10">BP1-148</strain>
    </source>
</reference>
<dbReference type="EMBL" id="FNIW01000001">
    <property type="protein sequence ID" value="SDN62070.1"/>
    <property type="molecule type" value="Genomic_DNA"/>
</dbReference>
<protein>
    <recommendedName>
        <fullName evidence="9">Protein translocase subunit SecE</fullName>
    </recommendedName>
</protein>
<dbReference type="GO" id="GO:0009306">
    <property type="term" value="P:protein secretion"/>
    <property type="evidence" value="ECO:0007669"/>
    <property type="project" value="UniProtKB-UniRule"/>
</dbReference>
<keyword evidence="5 9" id="KW-0653">Protein transport</keyword>
<accession>A0A1H0CVZ4</accession>
<evidence type="ECO:0000256" key="1">
    <source>
        <dbReference type="ARBA" id="ARBA00004370"/>
    </source>
</evidence>
<dbReference type="NCBIfam" id="TIGR00964">
    <property type="entry name" value="secE_bact"/>
    <property type="match status" value="1"/>
</dbReference>
<comment type="function">
    <text evidence="9">Essential subunit of the Sec protein translocation channel SecYEG. Clamps together the 2 halves of SecY. May contact the channel plug during translocation.</text>
</comment>
<keyword evidence="6 9" id="KW-1133">Transmembrane helix</keyword>
<dbReference type="EMBL" id="FNCQ01000002">
    <property type="protein sequence ID" value="SDG32011.1"/>
    <property type="molecule type" value="Genomic_DNA"/>
</dbReference>
<evidence type="ECO:0000313" key="12">
    <source>
        <dbReference type="Proteomes" id="UP000198779"/>
    </source>
</evidence>
<comment type="subunit">
    <text evidence="9">Component of the Sec protein translocase complex. Heterotrimer consisting of SecY, SecE and SecG subunits. The heterotrimers can form oligomers, although 1 heterotrimer is thought to be able to translocate proteins. Interacts with the ribosome. Interacts with SecDF, and other proteins may be involved. Interacts with SecA.</text>
</comment>
<dbReference type="GO" id="GO:0005886">
    <property type="term" value="C:plasma membrane"/>
    <property type="evidence" value="ECO:0007669"/>
    <property type="project" value="UniProtKB-SubCell"/>
</dbReference>
<comment type="similarity">
    <text evidence="9">Belongs to the SecE/SEC61-gamma family.</text>
</comment>
<dbReference type="PANTHER" id="PTHR33910">
    <property type="entry name" value="PROTEIN TRANSLOCASE SUBUNIT SECE"/>
    <property type="match status" value="1"/>
</dbReference>
<keyword evidence="12" id="KW-1185">Reference proteome</keyword>
<feature type="transmembrane region" description="Helical" evidence="9">
    <location>
        <begin position="27"/>
        <end position="48"/>
    </location>
</feature>
<dbReference type="PANTHER" id="PTHR33910:SF1">
    <property type="entry name" value="PROTEIN TRANSLOCASE SUBUNIT SECE"/>
    <property type="match status" value="1"/>
</dbReference>
<evidence type="ECO:0000313" key="11">
    <source>
        <dbReference type="EMBL" id="SDN62070.1"/>
    </source>
</evidence>
<dbReference type="InterPro" id="IPR005807">
    <property type="entry name" value="SecE_bac"/>
</dbReference>
<evidence type="ECO:0000256" key="7">
    <source>
        <dbReference type="ARBA" id="ARBA00023010"/>
    </source>
</evidence>
<name>A0A1H0CVZ4_9BACT</name>
<keyword evidence="7 9" id="KW-0811">Translocation</keyword>
<dbReference type="Pfam" id="PF00584">
    <property type="entry name" value="SecE"/>
    <property type="match status" value="1"/>
</dbReference>
<evidence type="ECO:0000313" key="10">
    <source>
        <dbReference type="EMBL" id="SDG32011.1"/>
    </source>
</evidence>
<dbReference type="STRING" id="645274.SAMN04487901_102185"/>
<keyword evidence="4 9" id="KW-0812">Transmembrane</keyword>
<dbReference type="GO" id="GO:0065002">
    <property type="term" value="P:intracellular protein transmembrane transport"/>
    <property type="evidence" value="ECO:0007669"/>
    <property type="project" value="UniProtKB-UniRule"/>
</dbReference>
<reference evidence="11 12" key="1">
    <citation type="submission" date="2016-10" db="EMBL/GenBank/DDBJ databases">
        <authorList>
            <person name="Varghese N."/>
            <person name="Submissions S."/>
        </authorList>
    </citation>
    <scope>NUCLEOTIDE SEQUENCE</scope>
    <source>
        <strain evidence="11">BP1-145</strain>
        <strain evidence="12">BP1-148</strain>
    </source>
</reference>
<dbReference type="RefSeq" id="WP_091814736.1">
    <property type="nucleotide sequence ID" value="NZ_CP091790.1"/>
</dbReference>
<keyword evidence="8 9" id="KW-0472">Membrane</keyword>
<evidence type="ECO:0000256" key="2">
    <source>
        <dbReference type="ARBA" id="ARBA00022448"/>
    </source>
</evidence>
<evidence type="ECO:0000256" key="4">
    <source>
        <dbReference type="ARBA" id="ARBA00022692"/>
    </source>
</evidence>
<dbReference type="OrthoDB" id="9810735at2"/>
<gene>
    <name evidence="9" type="primary">secE</name>
    <name evidence="11" type="ORF">SAMN04487900_101128</name>
    <name evidence="10" type="ORF">SAMN04487901_102185</name>
</gene>
<dbReference type="InterPro" id="IPR001901">
    <property type="entry name" value="Translocase_SecE/Sec61-g"/>
</dbReference>